<proteinExistence type="predicted"/>
<dbReference type="PATRIC" id="fig|1360.100.peg.1991"/>
<accession>A0A0A7T7J9</accession>
<dbReference type="SUPFAM" id="SSF54106">
    <property type="entry name" value="LysM domain"/>
    <property type="match status" value="1"/>
</dbReference>
<dbReference type="RefSeq" id="WP_025016963.1">
    <property type="nucleotide sequence ID" value="NZ_BAABQR010000006.1"/>
</dbReference>
<reference evidence="5 7" key="1">
    <citation type="submission" date="2015-01" db="EMBL/GenBank/DDBJ databases">
        <title>Lactococcus lactis subsp.lactis JCM 5805 whole genome shotgun sequence.</title>
        <authorList>
            <person name="Fujii T."/>
            <person name="Tomita Y."/>
            <person name="Ikushima S."/>
            <person name="Fujiwara D."/>
        </authorList>
    </citation>
    <scope>NUCLEOTIDE SEQUENCE [LARGE SCALE GENOMIC DNA]</scope>
    <source>
        <strain evidence="5 7">JCM 5805</strain>
    </source>
</reference>
<feature type="region of interest" description="Disordered" evidence="1">
    <location>
        <begin position="76"/>
        <end position="119"/>
    </location>
</feature>
<evidence type="ECO:0000313" key="8">
    <source>
        <dbReference type="Proteomes" id="UP000053612"/>
    </source>
</evidence>
<evidence type="ECO:0000313" key="6">
    <source>
        <dbReference type="EMBL" id="KSU17711.1"/>
    </source>
</evidence>
<dbReference type="Proteomes" id="UP000053612">
    <property type="component" value="Unassembled WGS sequence"/>
</dbReference>
<dbReference type="AlphaFoldDB" id="A0A0A7T7J9"/>
<evidence type="ECO:0000256" key="1">
    <source>
        <dbReference type="SAM" id="MobiDB-lite"/>
    </source>
</evidence>
<keyword evidence="2" id="KW-0812">Transmembrane</keyword>
<name>A0A0A7T7J9_LACLL</name>
<dbReference type="EMBL" id="BBSI01000033">
    <property type="protein sequence ID" value="GAM81057.1"/>
    <property type="molecule type" value="Genomic_DNA"/>
</dbReference>
<dbReference type="InterPro" id="IPR036779">
    <property type="entry name" value="LysM_dom_sf"/>
</dbReference>
<dbReference type="PROSITE" id="PS51782">
    <property type="entry name" value="LYSM"/>
    <property type="match status" value="1"/>
</dbReference>
<evidence type="ECO:0000256" key="2">
    <source>
        <dbReference type="SAM" id="Phobius"/>
    </source>
</evidence>
<organism evidence="6 8">
    <name type="scientific">Lactococcus lactis subsp. lactis</name>
    <name type="common">Streptococcus lactis</name>
    <dbReference type="NCBI Taxonomy" id="1360"/>
    <lineage>
        <taxon>Bacteria</taxon>
        <taxon>Bacillati</taxon>
        <taxon>Bacillota</taxon>
        <taxon>Bacilli</taxon>
        <taxon>Lactobacillales</taxon>
        <taxon>Streptococcaceae</taxon>
        <taxon>Lactococcus</taxon>
    </lineage>
</organism>
<dbReference type="EMBL" id="LKLS01000124">
    <property type="protein sequence ID" value="KSU17711.1"/>
    <property type="molecule type" value="Genomic_DNA"/>
</dbReference>
<feature type="compositionally biased region" description="Low complexity" evidence="1">
    <location>
        <begin position="87"/>
        <end position="119"/>
    </location>
</feature>
<gene>
    <name evidence="5" type="ORF">JCM5805K_2173</name>
    <name evidence="4" type="ORF">LLUC11_1680</name>
    <name evidence="6" type="ORF">LMG9449_1516</name>
</gene>
<dbReference type="Gene3D" id="3.10.350.10">
    <property type="entry name" value="LysM domain"/>
    <property type="match status" value="1"/>
</dbReference>
<dbReference type="Pfam" id="PF01476">
    <property type="entry name" value="LysM"/>
    <property type="match status" value="1"/>
</dbReference>
<evidence type="ECO:0000313" key="4">
    <source>
        <dbReference type="EMBL" id="ARE14009.1"/>
    </source>
</evidence>
<dbReference type="InterPro" id="IPR018392">
    <property type="entry name" value="LysM"/>
</dbReference>
<protein>
    <submittedName>
        <fullName evidence="5">FOG: LysM repeat</fullName>
    </submittedName>
    <submittedName>
        <fullName evidence="4">LysM domain</fullName>
    </submittedName>
</protein>
<reference evidence="4 9" key="3">
    <citation type="journal article" date="2017" name="BMC Genomics">
        <title>Comparative and functional genomics of the Lactococcus lactis taxon; insights into evolution and niche adaptation.</title>
        <authorList>
            <person name="Kelleher P."/>
            <person name="Bottacini F."/>
            <person name="Mahony J."/>
            <person name="Kilcawley K.N."/>
            <person name="van Sinderen D."/>
        </authorList>
    </citation>
    <scope>NUCLEOTIDE SEQUENCE [LARGE SCALE GENOMIC DNA]</scope>
    <source>
        <strain evidence="4 9">UC11</strain>
    </source>
</reference>
<evidence type="ECO:0000313" key="5">
    <source>
        <dbReference type="EMBL" id="GAM81057.1"/>
    </source>
</evidence>
<dbReference type="Proteomes" id="UP000031847">
    <property type="component" value="Unassembled WGS sequence"/>
</dbReference>
<sequence>MSTKEPWNNEIYRAMKEESTEMKRHDRGRDESKRPLTTRFLTFLVILMFILVGLAIGFILWNNQVRNTASIAKSFHQSSSVAKTEESTSQATASSSTEATPPASSSSTVASSSSSSVESGTTYTIATGDYPSTIAAKTGIPWATIASLNGITADGYNADGSAIHAGQVLKLK</sequence>
<dbReference type="Proteomes" id="UP000192067">
    <property type="component" value="Chromosome"/>
</dbReference>
<keyword evidence="2" id="KW-1133">Transmembrane helix</keyword>
<reference evidence="8" key="2">
    <citation type="submission" date="2015-10" db="EMBL/GenBank/DDBJ databases">
        <title>Draft Genome Sequences of 11 Lactococcus lactis subspecies cremoris strains.</title>
        <authorList>
            <person name="Wels M."/>
            <person name="Backus L."/>
            <person name="Boekhorst J."/>
            <person name="Dijkstra A."/>
            <person name="Beerthuizen M."/>
            <person name="Kelly W."/>
            <person name="Siezen R."/>
            <person name="Bachmann H."/>
            <person name="Van Hijum S."/>
        </authorList>
    </citation>
    <scope>NUCLEOTIDE SEQUENCE [LARGE SCALE GENOMIC DNA]</scope>
    <source>
        <strain evidence="8">LMG9449</strain>
    </source>
</reference>
<dbReference type="NCBIfam" id="NF042931">
    <property type="entry name" value="SAG1386_EF1546"/>
    <property type="match status" value="1"/>
</dbReference>
<dbReference type="EMBL" id="CP015904">
    <property type="protein sequence ID" value="ARE14009.1"/>
    <property type="molecule type" value="Genomic_DNA"/>
</dbReference>
<evidence type="ECO:0000259" key="3">
    <source>
        <dbReference type="PROSITE" id="PS51782"/>
    </source>
</evidence>
<reference evidence="6" key="4">
    <citation type="journal article" date="2017" name="Genome Announc.">
        <title>Draft Genome Sequences of 24 Lactococcus lactis Strains.</title>
        <authorList>
            <person name="Backus L."/>
            <person name="Wels M."/>
            <person name="Boekhorst J."/>
            <person name="Dijkstra A.R."/>
            <person name="Beerthuyzen M."/>
            <person name="Kelly W.J."/>
            <person name="Siezen R.J."/>
            <person name="van Hijum S.A."/>
            <person name="Bachmann H."/>
        </authorList>
    </citation>
    <scope>NUCLEOTIDE SEQUENCE</scope>
    <source>
        <strain evidence="6">LMG9447</strain>
    </source>
</reference>
<feature type="domain" description="LysM" evidence="3">
    <location>
        <begin position="121"/>
        <end position="171"/>
    </location>
</feature>
<dbReference type="SMART" id="SM00257">
    <property type="entry name" value="LysM"/>
    <property type="match status" value="1"/>
</dbReference>
<evidence type="ECO:0000313" key="7">
    <source>
        <dbReference type="Proteomes" id="UP000031847"/>
    </source>
</evidence>
<dbReference type="InterPro" id="IPR049981">
    <property type="entry name" value="SPy_0802-like"/>
</dbReference>
<evidence type="ECO:0000313" key="9">
    <source>
        <dbReference type="Proteomes" id="UP000192067"/>
    </source>
</evidence>
<feature type="transmembrane region" description="Helical" evidence="2">
    <location>
        <begin position="40"/>
        <end position="61"/>
    </location>
</feature>
<keyword evidence="2" id="KW-0472">Membrane</keyword>
<dbReference type="CDD" id="cd00118">
    <property type="entry name" value="LysM"/>
    <property type="match status" value="1"/>
</dbReference>